<evidence type="ECO:0000313" key="4">
    <source>
        <dbReference type="Proteomes" id="UP000441162"/>
    </source>
</evidence>
<reference evidence="4 5" key="1">
    <citation type="journal article" date="2019" name="Nat. Med.">
        <title>A library of human gut bacterial isolates paired with longitudinal multiomics data enables mechanistic microbiome research.</title>
        <authorList>
            <person name="Poyet M."/>
            <person name="Groussin M."/>
            <person name="Gibbons S.M."/>
            <person name="Avila-Pacheco J."/>
            <person name="Jiang X."/>
            <person name="Kearney S.M."/>
            <person name="Perrotta A.R."/>
            <person name="Berdy B."/>
            <person name="Zhao S."/>
            <person name="Lieberman T.D."/>
            <person name="Swanson P.K."/>
            <person name="Smith M."/>
            <person name="Roesemann S."/>
            <person name="Alexander J.E."/>
            <person name="Rich S.A."/>
            <person name="Livny J."/>
            <person name="Vlamakis H."/>
            <person name="Clish C."/>
            <person name="Bullock K."/>
            <person name="Deik A."/>
            <person name="Scott J."/>
            <person name="Pierce K.A."/>
            <person name="Xavier R.J."/>
            <person name="Alm E.J."/>
        </authorList>
    </citation>
    <scope>NUCLEOTIDE SEQUENCE [LARGE SCALE GENOMIC DNA]</scope>
    <source>
        <strain evidence="2 5">BIOML-A1</strain>
        <strain evidence="3 4">BIOML-A4</strain>
    </source>
</reference>
<dbReference type="EMBL" id="VVZA01000011">
    <property type="protein sequence ID" value="KAA5404128.1"/>
    <property type="molecule type" value="Genomic_DNA"/>
</dbReference>
<evidence type="ECO:0000259" key="1">
    <source>
        <dbReference type="Pfam" id="PF12728"/>
    </source>
</evidence>
<protein>
    <submittedName>
        <fullName evidence="2">Helix-turn-helix domain-containing protein</fullName>
    </submittedName>
</protein>
<dbReference type="GO" id="GO:0003677">
    <property type="term" value="F:DNA binding"/>
    <property type="evidence" value="ECO:0007669"/>
    <property type="project" value="InterPro"/>
</dbReference>
<sequence>MKKNDMDIILSRIERLSVFIEGNTLEGFQREILRVENYLQRFAKLDELLAHLKNVEKIAYAAKDFLNIDEVAAYLQVSKSFVYKLTSTKELTVYKPNGKNIFVLRDDLNDWIRRNPCFSYEEIDKQANVMSYRLENNNKRKRRTRRDGNGKI</sequence>
<dbReference type="AlphaFoldDB" id="A0A4Q5HPQ6"/>
<comment type="caution">
    <text evidence="2">The sequence shown here is derived from an EMBL/GenBank/DDBJ whole genome shotgun (WGS) entry which is preliminary data.</text>
</comment>
<dbReference type="EMBL" id="VVYY01000012">
    <property type="protein sequence ID" value="KAA5396767.1"/>
    <property type="molecule type" value="Genomic_DNA"/>
</dbReference>
<dbReference type="Pfam" id="PF12728">
    <property type="entry name" value="HTH_17"/>
    <property type="match status" value="1"/>
</dbReference>
<evidence type="ECO:0000313" key="3">
    <source>
        <dbReference type="EMBL" id="KAA5404128.1"/>
    </source>
</evidence>
<evidence type="ECO:0000313" key="2">
    <source>
        <dbReference type="EMBL" id="KAA5396767.1"/>
    </source>
</evidence>
<dbReference type="RefSeq" id="WP_021947368.1">
    <property type="nucleotide sequence ID" value="NZ_JADNBX010000001.1"/>
</dbReference>
<dbReference type="Proteomes" id="UP000481616">
    <property type="component" value="Unassembled WGS sequence"/>
</dbReference>
<name>A0A4Q5HPQ6_9BACT</name>
<proteinExistence type="predicted"/>
<organism evidence="2 5">
    <name type="scientific">Phocaeicola dorei</name>
    <dbReference type="NCBI Taxonomy" id="357276"/>
    <lineage>
        <taxon>Bacteria</taxon>
        <taxon>Pseudomonadati</taxon>
        <taxon>Bacteroidota</taxon>
        <taxon>Bacteroidia</taxon>
        <taxon>Bacteroidales</taxon>
        <taxon>Bacteroidaceae</taxon>
        <taxon>Phocaeicola</taxon>
    </lineage>
</organism>
<dbReference type="InterPro" id="IPR041657">
    <property type="entry name" value="HTH_17"/>
</dbReference>
<feature type="domain" description="Helix-turn-helix" evidence="1">
    <location>
        <begin position="65"/>
        <end position="115"/>
    </location>
</feature>
<dbReference type="Proteomes" id="UP000441162">
    <property type="component" value="Unassembled WGS sequence"/>
</dbReference>
<evidence type="ECO:0000313" key="5">
    <source>
        <dbReference type="Proteomes" id="UP000481616"/>
    </source>
</evidence>
<accession>A0A4Q5HPQ6</accession>
<dbReference type="NCBIfam" id="TIGR01764">
    <property type="entry name" value="excise"/>
    <property type="match status" value="1"/>
</dbReference>
<gene>
    <name evidence="3" type="ORF">F2Y51_13835</name>
    <name evidence="2" type="ORF">F2Y58_14770</name>
</gene>
<dbReference type="InterPro" id="IPR010093">
    <property type="entry name" value="SinI_DNA-bd"/>
</dbReference>